<dbReference type="SMART" id="SM00387">
    <property type="entry name" value="HATPase_c"/>
    <property type="match status" value="1"/>
</dbReference>
<dbReference type="GO" id="GO:0005524">
    <property type="term" value="F:ATP binding"/>
    <property type="evidence" value="ECO:0007669"/>
    <property type="project" value="UniProtKB-UniRule"/>
</dbReference>
<keyword evidence="7 10" id="KW-0799">Topoisomerase</keyword>
<dbReference type="AlphaFoldDB" id="A0A1M7TJ61"/>
<dbReference type="GO" id="GO:0006261">
    <property type="term" value="P:DNA-templated DNA replication"/>
    <property type="evidence" value="ECO:0007669"/>
    <property type="project" value="UniProtKB-UniRule"/>
</dbReference>
<evidence type="ECO:0000256" key="2">
    <source>
        <dbReference type="ARBA" id="ARBA00010708"/>
    </source>
</evidence>
<dbReference type="InterPro" id="IPR013759">
    <property type="entry name" value="Topo_IIA_B_C"/>
</dbReference>
<keyword evidence="10" id="KW-0963">Cytoplasm</keyword>
<organism evidence="12 13">
    <name type="scientific">Desulfovibrio litoralis DSM 11393</name>
    <dbReference type="NCBI Taxonomy" id="1121455"/>
    <lineage>
        <taxon>Bacteria</taxon>
        <taxon>Pseudomonadati</taxon>
        <taxon>Thermodesulfobacteriota</taxon>
        <taxon>Desulfovibrionia</taxon>
        <taxon>Desulfovibrionales</taxon>
        <taxon>Desulfovibrionaceae</taxon>
        <taxon>Desulfovibrio</taxon>
    </lineage>
</organism>
<protein>
    <recommendedName>
        <fullName evidence="10">DNA gyrase subunit B</fullName>
        <ecNumber evidence="10">5.6.2.2</ecNumber>
    </recommendedName>
</protein>
<evidence type="ECO:0000256" key="9">
    <source>
        <dbReference type="ARBA" id="ARBA00023235"/>
    </source>
</evidence>
<dbReference type="InterPro" id="IPR036890">
    <property type="entry name" value="HATPase_C_sf"/>
</dbReference>
<feature type="binding site" evidence="10">
    <location>
        <position position="501"/>
    </location>
    <ligand>
        <name>Mg(2+)</name>
        <dbReference type="ChEBI" id="CHEBI:18420"/>
        <label>2</label>
    </ligand>
</feature>
<dbReference type="HAMAP" id="MF_01898">
    <property type="entry name" value="GyrB"/>
    <property type="match status" value="1"/>
</dbReference>
<dbReference type="InterPro" id="IPR013506">
    <property type="entry name" value="Topo_IIA_bsu_dom2"/>
</dbReference>
<dbReference type="GO" id="GO:0046872">
    <property type="term" value="F:metal ion binding"/>
    <property type="evidence" value="ECO:0007669"/>
    <property type="project" value="UniProtKB-KW"/>
</dbReference>
<dbReference type="Pfam" id="PF01751">
    <property type="entry name" value="Toprim"/>
    <property type="match status" value="1"/>
</dbReference>
<keyword evidence="9 10" id="KW-0413">Isomerase</keyword>
<dbReference type="PROSITE" id="PS50880">
    <property type="entry name" value="TOPRIM"/>
    <property type="match status" value="1"/>
</dbReference>
<dbReference type="GO" id="GO:0003918">
    <property type="term" value="F:DNA topoisomerase type II (double strand cut, ATP-hydrolyzing) activity"/>
    <property type="evidence" value="ECO:0007669"/>
    <property type="project" value="UniProtKB-UniRule"/>
</dbReference>
<dbReference type="InterPro" id="IPR001241">
    <property type="entry name" value="Topo_IIA"/>
</dbReference>
<name>A0A1M7TJ61_9BACT</name>
<dbReference type="RefSeq" id="WP_072697779.1">
    <property type="nucleotide sequence ID" value="NZ_FRDI01000013.1"/>
</dbReference>
<dbReference type="Pfam" id="PF00204">
    <property type="entry name" value="DNA_gyraseB"/>
    <property type="match status" value="1"/>
</dbReference>
<dbReference type="NCBIfam" id="NF004189">
    <property type="entry name" value="PRK05644.1"/>
    <property type="match status" value="1"/>
</dbReference>
<feature type="site" description="Interaction with DNA" evidence="10">
    <location>
        <position position="450"/>
    </location>
</feature>
<comment type="function">
    <text evidence="10">A type II topoisomerase that negatively supercoils closed circular double-stranded (ds) DNA in an ATP-dependent manner to modulate DNA topology and maintain chromosomes in an underwound state. Negative supercoiling favors strand separation, and DNA replication, transcription, recombination and repair, all of which involve strand separation. Also able to catalyze the interconversion of other topological isomers of dsDNA rings, including catenanes and knotted rings. Type II topoisomerases break and join 2 DNA strands simultaneously in an ATP-dependent manner.</text>
</comment>
<dbReference type="NCBIfam" id="NF011501">
    <property type="entry name" value="PRK14939.1"/>
    <property type="match status" value="1"/>
</dbReference>
<dbReference type="InterPro" id="IPR034160">
    <property type="entry name" value="TOPRIM_GyrB"/>
</dbReference>
<sequence>MENQNQAYTADSITVLEGLAAVRKRPAMYIGSTDIRGLHHLVYEVVDNSIDEAMAGYCTKISVNLHLDNSCTVRDNGRGIPVDIHPKEGRPALEIVLTKLHAGGKFDSNSYKVSGGLHGVGVSCVNALSINLEVSVRRDGKKYRQTYSRGVPQEDLQCIGDSEGHGTTIRFTPDEEIFEVSQFDYDILRKRLEELAYLNKGLIIEFSDERSGTSETFCYEGGIIQFVKNLNSGEGVIHSIINGEVNSSNVIVDFALQYNCGFKENVLTFANNIRTKEGGTHLVGFKTALTRAINGYLKNNQELNKKYKMTLSGDDVREGLTAIVSVKLPDPQFEGQTKTKLGNSEISGIVAGLVYDQLNTWFEENPKDIKLIIDKAVDAARARDAARKARELVRRKGALSDNALPGKLADCQSKDPAESELYIVEGDSAGGSAKQGRNPSNQAILPLRGKILNVERTRFDKMLNNKEIKALITAMGAGIGEDDLDLTKLRYHKIVIMTDADVDGAHIRTLLLTFFFRQYQKLIESGYLYIAQPPLYRVHNSKMERFIKNDKILNEFLLNKVSKEVKIRSENGEILQEQSLIMLLSSIDVINNRLHDAELAGINRKLFLEFINHSEQIMPDDFKGCKIHNACEEDSPALLKLRSSLKEKGYDFKVNFDDSEDDQRIWVIFENTDKLRIKLGAEFFNSRMYIQAWKQLNDIKLSCGGLKFTILTKDNEREINDIFELQNAVLDEARKGINIQRYKGLGEMNPEQLWVTTMNPENRTMLQVNIEDAEAANEIFEQLMGDRVEPRREFIERNALSVSDLDI</sequence>
<evidence type="ECO:0000259" key="11">
    <source>
        <dbReference type="PROSITE" id="PS50880"/>
    </source>
</evidence>
<comment type="catalytic activity">
    <reaction evidence="1 10">
        <text>ATP-dependent breakage, passage and rejoining of double-stranded DNA.</text>
        <dbReference type="EC" id="5.6.2.2"/>
    </reaction>
</comment>
<comment type="subcellular location">
    <subcellularLocation>
        <location evidence="10">Cytoplasm</location>
    </subcellularLocation>
</comment>
<evidence type="ECO:0000313" key="13">
    <source>
        <dbReference type="Proteomes" id="UP000186469"/>
    </source>
</evidence>
<keyword evidence="6 10" id="KW-0460">Magnesium</keyword>
<keyword evidence="13" id="KW-1185">Reference proteome</keyword>
<dbReference type="CDD" id="cd03366">
    <property type="entry name" value="TOPRIM_TopoIIA_GyrB"/>
    <property type="match status" value="1"/>
</dbReference>
<dbReference type="FunFam" id="3.40.50.670:FF:000001">
    <property type="entry name" value="DNA topoisomerase 2"/>
    <property type="match status" value="1"/>
</dbReference>
<dbReference type="CDD" id="cd16928">
    <property type="entry name" value="HATPase_GyrB-like"/>
    <property type="match status" value="1"/>
</dbReference>
<dbReference type="GO" id="GO:0005737">
    <property type="term" value="C:cytoplasm"/>
    <property type="evidence" value="ECO:0007669"/>
    <property type="project" value="UniProtKB-SubCell"/>
</dbReference>
<dbReference type="InterPro" id="IPR020568">
    <property type="entry name" value="Ribosomal_Su5_D2-typ_SF"/>
</dbReference>
<dbReference type="PANTHER" id="PTHR45866:SF1">
    <property type="entry name" value="DNA GYRASE SUBUNIT B, MITOCHONDRIAL"/>
    <property type="match status" value="1"/>
</dbReference>
<evidence type="ECO:0000313" key="12">
    <source>
        <dbReference type="EMBL" id="SHN70799.1"/>
    </source>
</evidence>
<dbReference type="Gene3D" id="3.30.230.10">
    <property type="match status" value="1"/>
</dbReference>
<accession>A0A1M7TJ61</accession>
<evidence type="ECO:0000256" key="6">
    <source>
        <dbReference type="ARBA" id="ARBA00022842"/>
    </source>
</evidence>
<keyword evidence="3 10" id="KW-0479">Metal-binding</keyword>
<dbReference type="OrthoDB" id="9802808at2"/>
<comment type="similarity">
    <text evidence="2 10">Belongs to the type II topoisomerase GyrB family.</text>
</comment>
<dbReference type="GO" id="GO:0005694">
    <property type="term" value="C:chromosome"/>
    <property type="evidence" value="ECO:0007669"/>
    <property type="project" value="InterPro"/>
</dbReference>
<dbReference type="EC" id="5.6.2.2" evidence="10"/>
<feature type="binding site" evidence="10">
    <location>
        <position position="499"/>
    </location>
    <ligand>
        <name>Mg(2+)</name>
        <dbReference type="ChEBI" id="CHEBI:18420"/>
        <label>1</label>
        <note>catalytic</note>
    </ligand>
</feature>
<keyword evidence="4 10" id="KW-0547">Nucleotide-binding</keyword>
<feature type="site" description="Interaction with DNA" evidence="10">
    <location>
        <position position="453"/>
    </location>
</feature>
<evidence type="ECO:0000256" key="3">
    <source>
        <dbReference type="ARBA" id="ARBA00022723"/>
    </source>
</evidence>
<dbReference type="CDD" id="cd00822">
    <property type="entry name" value="TopoII_Trans_DNA_gyrase"/>
    <property type="match status" value="1"/>
</dbReference>
<dbReference type="InterPro" id="IPR011557">
    <property type="entry name" value="GyrB"/>
</dbReference>
<dbReference type="Proteomes" id="UP000186469">
    <property type="component" value="Unassembled WGS sequence"/>
</dbReference>
<dbReference type="SMART" id="SM00433">
    <property type="entry name" value="TOP2c"/>
    <property type="match status" value="1"/>
</dbReference>
<dbReference type="InterPro" id="IPR014721">
    <property type="entry name" value="Ribsml_uS5_D2-typ_fold_subgr"/>
</dbReference>
<dbReference type="FunFam" id="3.30.565.10:FF:000002">
    <property type="entry name" value="DNA gyrase subunit B"/>
    <property type="match status" value="1"/>
</dbReference>
<comment type="cofactor">
    <cofactor evidence="10">
        <name>Mg(2+)</name>
        <dbReference type="ChEBI" id="CHEBI:18420"/>
    </cofactor>
    <cofactor evidence="10">
        <name>Mn(2+)</name>
        <dbReference type="ChEBI" id="CHEBI:29035"/>
    </cofactor>
    <cofactor evidence="10">
        <name>Ca(2+)</name>
        <dbReference type="ChEBI" id="CHEBI:29108"/>
    </cofactor>
    <text evidence="10">Binds two Mg(2+) per subunit. The magnesium ions form salt bridges with both the protein and the DNA. Can also accept other divalent metal cations, such as Mn(2+) or Ca(2+).</text>
</comment>
<feature type="domain" description="Toprim" evidence="11">
    <location>
        <begin position="419"/>
        <end position="534"/>
    </location>
</feature>
<evidence type="ECO:0000256" key="5">
    <source>
        <dbReference type="ARBA" id="ARBA00022840"/>
    </source>
</evidence>
<comment type="subunit">
    <text evidence="10">Heterotetramer, composed of two GyrA and two GyrB chains. In the heterotetramer, GyrA contains the active site tyrosine that forms a transient covalent intermediate with DNA, while GyrB binds cofactors and catalyzes ATP hydrolysis.</text>
</comment>
<keyword evidence="8" id="KW-0238">DNA-binding</keyword>
<evidence type="ECO:0000256" key="7">
    <source>
        <dbReference type="ARBA" id="ARBA00023029"/>
    </source>
</evidence>
<dbReference type="SUPFAM" id="SSF56719">
    <property type="entry name" value="Type II DNA topoisomerase"/>
    <property type="match status" value="1"/>
</dbReference>
<feature type="binding site" evidence="10">
    <location>
        <position position="425"/>
    </location>
    <ligand>
        <name>Mg(2+)</name>
        <dbReference type="ChEBI" id="CHEBI:18420"/>
        <label>1</label>
        <note>catalytic</note>
    </ligand>
</feature>
<reference evidence="12 13" key="1">
    <citation type="submission" date="2016-12" db="EMBL/GenBank/DDBJ databases">
        <authorList>
            <person name="Song W.-J."/>
            <person name="Kurnit D.M."/>
        </authorList>
    </citation>
    <scope>NUCLEOTIDE SEQUENCE [LARGE SCALE GENOMIC DNA]</scope>
    <source>
        <strain evidence="12 13">DSM 11393</strain>
    </source>
</reference>
<evidence type="ECO:0000256" key="1">
    <source>
        <dbReference type="ARBA" id="ARBA00000185"/>
    </source>
</evidence>
<dbReference type="PRINTS" id="PR00418">
    <property type="entry name" value="TPI2FAMILY"/>
</dbReference>
<dbReference type="STRING" id="1121455.SAMN02745728_02104"/>
<dbReference type="PANTHER" id="PTHR45866">
    <property type="entry name" value="DNA GYRASE/TOPOISOMERASE SUBUNIT B"/>
    <property type="match status" value="1"/>
</dbReference>
<dbReference type="SUPFAM" id="SSF55874">
    <property type="entry name" value="ATPase domain of HSP90 chaperone/DNA topoisomerase II/histidine kinase"/>
    <property type="match status" value="1"/>
</dbReference>
<evidence type="ECO:0000256" key="4">
    <source>
        <dbReference type="ARBA" id="ARBA00022741"/>
    </source>
</evidence>
<dbReference type="InterPro" id="IPR002288">
    <property type="entry name" value="DNA_gyrase_B_C"/>
</dbReference>
<proteinExistence type="inferred from homology"/>
<dbReference type="PROSITE" id="PS00177">
    <property type="entry name" value="TOPOISOMERASE_II"/>
    <property type="match status" value="1"/>
</dbReference>
<dbReference type="NCBIfam" id="TIGR01059">
    <property type="entry name" value="gyrB"/>
    <property type="match status" value="1"/>
</dbReference>
<dbReference type="GO" id="GO:0006265">
    <property type="term" value="P:DNA topological change"/>
    <property type="evidence" value="ECO:0007669"/>
    <property type="project" value="UniProtKB-UniRule"/>
</dbReference>
<keyword evidence="5 10" id="KW-0067">ATP-binding</keyword>
<gene>
    <name evidence="10" type="primary">gyrB</name>
    <name evidence="12" type="ORF">SAMN02745728_02104</name>
</gene>
<dbReference type="InterPro" id="IPR013760">
    <property type="entry name" value="Topo_IIA-like_dom_sf"/>
</dbReference>
<dbReference type="FunFam" id="3.30.230.10:FF:000005">
    <property type="entry name" value="DNA gyrase subunit B"/>
    <property type="match status" value="1"/>
</dbReference>
<dbReference type="Gene3D" id="3.30.565.10">
    <property type="entry name" value="Histidine kinase-like ATPase, C-terminal domain"/>
    <property type="match status" value="1"/>
</dbReference>
<dbReference type="Pfam" id="PF00986">
    <property type="entry name" value="DNA_gyraseB_C"/>
    <property type="match status" value="1"/>
</dbReference>
<dbReference type="EMBL" id="FRDI01000013">
    <property type="protein sequence ID" value="SHN70799.1"/>
    <property type="molecule type" value="Genomic_DNA"/>
</dbReference>
<comment type="miscellaneous">
    <text evidence="10">Few gyrases are as efficient as E.coli at forming negative supercoils. Not all organisms have 2 type II topoisomerases; in organisms with a single type II topoisomerase this enzyme also has to decatenate newly replicated chromosomes.</text>
</comment>
<dbReference type="GO" id="GO:0003677">
    <property type="term" value="F:DNA binding"/>
    <property type="evidence" value="ECO:0007669"/>
    <property type="project" value="UniProtKB-KW"/>
</dbReference>
<dbReference type="SUPFAM" id="SSF54211">
    <property type="entry name" value="Ribosomal protein S5 domain 2-like"/>
    <property type="match status" value="1"/>
</dbReference>
<dbReference type="InterPro" id="IPR003594">
    <property type="entry name" value="HATPase_dom"/>
</dbReference>
<dbReference type="InterPro" id="IPR018522">
    <property type="entry name" value="TopoIIA_CS"/>
</dbReference>
<dbReference type="PRINTS" id="PR01159">
    <property type="entry name" value="DNAGYRASEB"/>
</dbReference>
<dbReference type="InterPro" id="IPR000565">
    <property type="entry name" value="Topo_IIA_B"/>
</dbReference>
<evidence type="ECO:0000256" key="8">
    <source>
        <dbReference type="ARBA" id="ARBA00023125"/>
    </source>
</evidence>
<dbReference type="Pfam" id="PF02518">
    <property type="entry name" value="HATPase_c"/>
    <property type="match status" value="1"/>
</dbReference>
<dbReference type="InterPro" id="IPR006171">
    <property type="entry name" value="TOPRIM_dom"/>
</dbReference>
<feature type="binding site" evidence="10">
    <location>
        <position position="499"/>
    </location>
    <ligand>
        <name>Mg(2+)</name>
        <dbReference type="ChEBI" id="CHEBI:18420"/>
        <label>2</label>
    </ligand>
</feature>
<evidence type="ECO:0000256" key="10">
    <source>
        <dbReference type="HAMAP-Rule" id="MF_01898"/>
    </source>
</evidence>
<dbReference type="Gene3D" id="3.40.50.670">
    <property type="match status" value="2"/>
</dbReference>